<sequence length="117" mass="12748">MFSTFGLVVTNFTMNFALSRIDFTHGSAPMSSISKSKLWDAHGVHVIFGYASSIIRPIDTQLDPLSVTTCTTFSLPTSSMAFLTCENMNSPVTTVPGAWAGIARKNIVPLQEDTRML</sequence>
<evidence type="ECO:0000313" key="1">
    <source>
        <dbReference type="EMBL" id="KAH7430981.1"/>
    </source>
</evidence>
<protein>
    <submittedName>
        <fullName evidence="1">Uncharacterized protein</fullName>
    </submittedName>
</protein>
<accession>A0A8T2U493</accession>
<comment type="caution">
    <text evidence="1">The sequence shown here is derived from an EMBL/GenBank/DDBJ whole genome shotgun (WGS) entry which is preliminary data.</text>
</comment>
<dbReference type="Proteomes" id="UP000825935">
    <property type="component" value="Chromosome 8"/>
</dbReference>
<gene>
    <name evidence="1" type="ORF">KP509_08G023100</name>
</gene>
<keyword evidence="2" id="KW-1185">Reference proteome</keyword>
<dbReference type="EMBL" id="CM035413">
    <property type="protein sequence ID" value="KAH7430981.1"/>
    <property type="molecule type" value="Genomic_DNA"/>
</dbReference>
<organism evidence="1 2">
    <name type="scientific">Ceratopteris richardii</name>
    <name type="common">Triangle waterfern</name>
    <dbReference type="NCBI Taxonomy" id="49495"/>
    <lineage>
        <taxon>Eukaryota</taxon>
        <taxon>Viridiplantae</taxon>
        <taxon>Streptophyta</taxon>
        <taxon>Embryophyta</taxon>
        <taxon>Tracheophyta</taxon>
        <taxon>Polypodiopsida</taxon>
        <taxon>Polypodiidae</taxon>
        <taxon>Polypodiales</taxon>
        <taxon>Pteridineae</taxon>
        <taxon>Pteridaceae</taxon>
        <taxon>Parkerioideae</taxon>
        <taxon>Ceratopteris</taxon>
    </lineage>
</organism>
<dbReference type="AlphaFoldDB" id="A0A8T2U493"/>
<evidence type="ECO:0000313" key="2">
    <source>
        <dbReference type="Proteomes" id="UP000825935"/>
    </source>
</evidence>
<reference evidence="1" key="1">
    <citation type="submission" date="2021-08" db="EMBL/GenBank/DDBJ databases">
        <title>WGS assembly of Ceratopteris richardii.</title>
        <authorList>
            <person name="Marchant D.B."/>
            <person name="Chen G."/>
            <person name="Jenkins J."/>
            <person name="Shu S."/>
            <person name="Leebens-Mack J."/>
            <person name="Grimwood J."/>
            <person name="Schmutz J."/>
            <person name="Soltis P."/>
            <person name="Soltis D."/>
            <person name="Chen Z.-H."/>
        </authorList>
    </citation>
    <scope>NUCLEOTIDE SEQUENCE</scope>
    <source>
        <strain evidence="1">Whitten #5841</strain>
        <tissue evidence="1">Leaf</tissue>
    </source>
</reference>
<name>A0A8T2U493_CERRI</name>
<proteinExistence type="predicted"/>